<accession>A0A0A9G4A2</accession>
<reference evidence="2" key="2">
    <citation type="journal article" date="2015" name="Data Brief">
        <title>Shoot transcriptome of the giant reed, Arundo donax.</title>
        <authorList>
            <person name="Barrero R.A."/>
            <person name="Guerrero F.D."/>
            <person name="Moolhuijzen P."/>
            <person name="Goolsby J.A."/>
            <person name="Tidwell J."/>
            <person name="Bellgard S.E."/>
            <person name="Bellgard M.I."/>
        </authorList>
    </citation>
    <scope>NUCLEOTIDE SEQUENCE</scope>
    <source>
        <tissue evidence="2">Shoot tissue taken approximately 20 cm above the soil surface</tissue>
    </source>
</reference>
<reference evidence="2" key="1">
    <citation type="submission" date="2014-09" db="EMBL/GenBank/DDBJ databases">
        <authorList>
            <person name="Magalhaes I.L.F."/>
            <person name="Oliveira U."/>
            <person name="Santos F.R."/>
            <person name="Vidigal T.H.D.A."/>
            <person name="Brescovit A.D."/>
            <person name="Santos A.J."/>
        </authorList>
    </citation>
    <scope>NUCLEOTIDE SEQUENCE</scope>
    <source>
        <tissue evidence="2">Shoot tissue taken approximately 20 cm above the soil surface</tissue>
    </source>
</reference>
<feature type="region of interest" description="Disordered" evidence="1">
    <location>
        <begin position="1"/>
        <end position="40"/>
    </location>
</feature>
<evidence type="ECO:0000256" key="1">
    <source>
        <dbReference type="SAM" id="MobiDB-lite"/>
    </source>
</evidence>
<dbReference type="EMBL" id="GBRH01178559">
    <property type="protein sequence ID" value="JAE19337.1"/>
    <property type="molecule type" value="Transcribed_RNA"/>
</dbReference>
<protein>
    <submittedName>
        <fullName evidence="2">Uncharacterized protein</fullName>
    </submittedName>
</protein>
<name>A0A0A9G4A2_ARUDO</name>
<organism evidence="2">
    <name type="scientific">Arundo donax</name>
    <name type="common">Giant reed</name>
    <name type="synonym">Donax arundinaceus</name>
    <dbReference type="NCBI Taxonomy" id="35708"/>
    <lineage>
        <taxon>Eukaryota</taxon>
        <taxon>Viridiplantae</taxon>
        <taxon>Streptophyta</taxon>
        <taxon>Embryophyta</taxon>
        <taxon>Tracheophyta</taxon>
        <taxon>Spermatophyta</taxon>
        <taxon>Magnoliopsida</taxon>
        <taxon>Liliopsida</taxon>
        <taxon>Poales</taxon>
        <taxon>Poaceae</taxon>
        <taxon>PACMAD clade</taxon>
        <taxon>Arundinoideae</taxon>
        <taxon>Arundineae</taxon>
        <taxon>Arundo</taxon>
    </lineage>
</organism>
<feature type="compositionally biased region" description="Polar residues" evidence="1">
    <location>
        <begin position="1"/>
        <end position="11"/>
    </location>
</feature>
<feature type="compositionally biased region" description="Low complexity" evidence="1">
    <location>
        <begin position="22"/>
        <end position="34"/>
    </location>
</feature>
<proteinExistence type="predicted"/>
<sequence length="40" mass="4250">MSASSTLSESLNDLRMEHTTISSSSSSPARSSSSTGRFRL</sequence>
<dbReference type="AlphaFoldDB" id="A0A0A9G4A2"/>
<evidence type="ECO:0000313" key="2">
    <source>
        <dbReference type="EMBL" id="JAE19337.1"/>
    </source>
</evidence>